<dbReference type="PANTHER" id="PTHR43798">
    <property type="entry name" value="MONOACYLGLYCEROL LIPASE"/>
    <property type="match status" value="1"/>
</dbReference>
<dbReference type="Pfam" id="PF00561">
    <property type="entry name" value="Abhydrolase_1"/>
    <property type="match status" value="1"/>
</dbReference>
<evidence type="ECO:0000313" key="3">
    <source>
        <dbReference type="EMBL" id="KHF41680.1"/>
    </source>
</evidence>
<dbReference type="InterPro" id="IPR000639">
    <property type="entry name" value="Epox_hydrolase-like"/>
</dbReference>
<protein>
    <submittedName>
        <fullName evidence="3">Esterase</fullName>
    </submittedName>
</protein>
<accession>A0A0B0IK28</accession>
<dbReference type="STRING" id="333138.LQ50_02985"/>
<dbReference type="PRINTS" id="PR00111">
    <property type="entry name" value="ABHYDROLASE"/>
</dbReference>
<dbReference type="EMBL" id="JRJU01000002">
    <property type="protein sequence ID" value="KHF41680.1"/>
    <property type="molecule type" value="Genomic_DNA"/>
</dbReference>
<keyword evidence="1" id="KW-0378">Hydrolase</keyword>
<dbReference type="OrthoDB" id="9773293at2"/>
<sequence length="260" mass="29709">MGYFVEVEPDVNLYVEDVNPEGRKTLVFIHGWPLSHEQFEYQFNILPSMGYRCVGIDWRGFGKSDRPWHGYTYNRLADDIRTVIDTLELDGVTLVGHSTGGAIAIRYVTRHNGHGVSQLVLVDAAAPVGFTEDTANSLLEQTLNDRPKMMQGVTDTFFFQSISKPFSDWFNQLGVRAASWSTAAVIHLLRDETLYEDMHNIHVPTLIIHGVHDKVIPFEQALELHQNIRNSQLVPFEFSGHGPFWEEREKFNQLLMEFSS</sequence>
<dbReference type="RefSeq" id="WP_034625890.1">
    <property type="nucleotide sequence ID" value="NZ_JRJU01000002.1"/>
</dbReference>
<dbReference type="InterPro" id="IPR029058">
    <property type="entry name" value="AB_hydrolase_fold"/>
</dbReference>
<comment type="caution">
    <text evidence="3">The sequence shown here is derived from an EMBL/GenBank/DDBJ whole genome shotgun (WGS) entry which is preliminary data.</text>
</comment>
<dbReference type="GO" id="GO:0016787">
    <property type="term" value="F:hydrolase activity"/>
    <property type="evidence" value="ECO:0007669"/>
    <property type="project" value="UniProtKB-KW"/>
</dbReference>
<dbReference type="eggNOG" id="COG2267">
    <property type="taxonomic scope" value="Bacteria"/>
</dbReference>
<reference evidence="3 4" key="1">
    <citation type="submission" date="2014-09" db="EMBL/GenBank/DDBJ databases">
        <title>Genome sequencing and annotation of Bacillus Okhensis strain Kh10-101T.</title>
        <authorList>
            <person name="Prakash J.S."/>
        </authorList>
    </citation>
    <scope>NUCLEOTIDE SEQUENCE [LARGE SCALE GENOMIC DNA]</scope>
    <source>
        <strain evidence="4">Kh10-101T</strain>
    </source>
</reference>
<organism evidence="3 4">
    <name type="scientific">Halalkalibacter okhensis</name>
    <dbReference type="NCBI Taxonomy" id="333138"/>
    <lineage>
        <taxon>Bacteria</taxon>
        <taxon>Bacillati</taxon>
        <taxon>Bacillota</taxon>
        <taxon>Bacilli</taxon>
        <taxon>Bacillales</taxon>
        <taxon>Bacillaceae</taxon>
        <taxon>Halalkalibacter</taxon>
    </lineage>
</organism>
<dbReference type="InterPro" id="IPR000073">
    <property type="entry name" value="AB_hydrolase_1"/>
</dbReference>
<dbReference type="Proteomes" id="UP000030832">
    <property type="component" value="Unassembled WGS sequence"/>
</dbReference>
<evidence type="ECO:0000313" key="4">
    <source>
        <dbReference type="Proteomes" id="UP000030832"/>
    </source>
</evidence>
<gene>
    <name evidence="3" type="ORF">LQ50_02985</name>
</gene>
<feature type="domain" description="AB hydrolase-1" evidence="2">
    <location>
        <begin position="25"/>
        <end position="165"/>
    </location>
</feature>
<dbReference type="PRINTS" id="PR00412">
    <property type="entry name" value="EPOXHYDRLASE"/>
</dbReference>
<dbReference type="AlphaFoldDB" id="A0A0B0IK28"/>
<keyword evidence="4" id="KW-1185">Reference proteome</keyword>
<name>A0A0B0IK28_9BACI</name>
<dbReference type="GO" id="GO:0016020">
    <property type="term" value="C:membrane"/>
    <property type="evidence" value="ECO:0007669"/>
    <property type="project" value="TreeGrafter"/>
</dbReference>
<evidence type="ECO:0000256" key="1">
    <source>
        <dbReference type="ARBA" id="ARBA00022801"/>
    </source>
</evidence>
<proteinExistence type="predicted"/>
<dbReference type="SUPFAM" id="SSF53474">
    <property type="entry name" value="alpha/beta-Hydrolases"/>
    <property type="match status" value="1"/>
</dbReference>
<dbReference type="InterPro" id="IPR050266">
    <property type="entry name" value="AB_hydrolase_sf"/>
</dbReference>
<evidence type="ECO:0000259" key="2">
    <source>
        <dbReference type="Pfam" id="PF00561"/>
    </source>
</evidence>
<dbReference type="PANTHER" id="PTHR43798:SF31">
    <property type="entry name" value="AB HYDROLASE SUPERFAMILY PROTEIN YCLE"/>
    <property type="match status" value="1"/>
</dbReference>
<dbReference type="Gene3D" id="3.40.50.1820">
    <property type="entry name" value="alpha/beta hydrolase"/>
    <property type="match status" value="1"/>
</dbReference>